<keyword evidence="2" id="KW-1003">Cell membrane</keyword>
<feature type="transmembrane region" description="Helical" evidence="9">
    <location>
        <begin position="229"/>
        <end position="251"/>
    </location>
</feature>
<keyword evidence="8" id="KW-0807">Transducer</keyword>
<keyword evidence="7" id="KW-0675">Receptor</keyword>
<dbReference type="PANTHER" id="PTHR24228:SF59">
    <property type="entry name" value="NEUROPEPTIDE RECEPTOR 15"/>
    <property type="match status" value="1"/>
</dbReference>
<evidence type="ECO:0000313" key="14">
    <source>
        <dbReference type="Proteomes" id="UP000663852"/>
    </source>
</evidence>
<gene>
    <name evidence="12" type="ORF">EDS130_LOCUS20251</name>
    <name evidence="11" type="ORF">XAT740_LOCUS3354</name>
</gene>
<dbReference type="Gene3D" id="1.20.1070.10">
    <property type="entry name" value="Rhodopsin 7-helix transmembrane proteins"/>
    <property type="match status" value="1"/>
</dbReference>
<organism evidence="12 14">
    <name type="scientific">Adineta ricciae</name>
    <name type="common">Rotifer</name>
    <dbReference type="NCBI Taxonomy" id="249248"/>
    <lineage>
        <taxon>Eukaryota</taxon>
        <taxon>Metazoa</taxon>
        <taxon>Spiralia</taxon>
        <taxon>Gnathifera</taxon>
        <taxon>Rotifera</taxon>
        <taxon>Eurotatoria</taxon>
        <taxon>Bdelloidea</taxon>
        <taxon>Adinetida</taxon>
        <taxon>Adinetidae</taxon>
        <taxon>Adineta</taxon>
    </lineage>
</organism>
<evidence type="ECO:0000259" key="10">
    <source>
        <dbReference type="PROSITE" id="PS50262"/>
    </source>
</evidence>
<dbReference type="SUPFAM" id="SSF81321">
    <property type="entry name" value="Family A G protein-coupled receptor-like"/>
    <property type="match status" value="1"/>
</dbReference>
<dbReference type="InterPro" id="IPR017452">
    <property type="entry name" value="GPCR_Rhodpsn_7TM"/>
</dbReference>
<name>A0A814PHB2_ADIRI</name>
<dbReference type="OrthoDB" id="10047190at2759"/>
<dbReference type="InterPro" id="IPR000276">
    <property type="entry name" value="GPCR_Rhodpsn"/>
</dbReference>
<keyword evidence="6 9" id="KW-0472">Membrane</keyword>
<keyword evidence="4 9" id="KW-1133">Transmembrane helix</keyword>
<dbReference type="Proteomes" id="UP000663852">
    <property type="component" value="Unassembled WGS sequence"/>
</dbReference>
<evidence type="ECO:0000313" key="13">
    <source>
        <dbReference type="Proteomes" id="UP000663828"/>
    </source>
</evidence>
<accession>A0A814PHB2</accession>
<dbReference type="PANTHER" id="PTHR24228">
    <property type="entry name" value="B2 BRADYKININ RECEPTOR/ANGIOTENSIN II RECEPTOR"/>
    <property type="match status" value="1"/>
</dbReference>
<evidence type="ECO:0000256" key="2">
    <source>
        <dbReference type="ARBA" id="ARBA00022475"/>
    </source>
</evidence>
<evidence type="ECO:0000256" key="9">
    <source>
        <dbReference type="SAM" id="Phobius"/>
    </source>
</evidence>
<proteinExistence type="predicted"/>
<feature type="transmembrane region" description="Helical" evidence="9">
    <location>
        <begin position="51"/>
        <end position="69"/>
    </location>
</feature>
<dbReference type="GO" id="GO:0005886">
    <property type="term" value="C:plasma membrane"/>
    <property type="evidence" value="ECO:0007669"/>
    <property type="project" value="UniProtKB-SubCell"/>
</dbReference>
<dbReference type="CDD" id="cd00637">
    <property type="entry name" value="7tm_classA_rhodopsin-like"/>
    <property type="match status" value="1"/>
</dbReference>
<evidence type="ECO:0000256" key="8">
    <source>
        <dbReference type="ARBA" id="ARBA00023224"/>
    </source>
</evidence>
<dbReference type="PROSITE" id="PS50262">
    <property type="entry name" value="G_PROTEIN_RECEP_F1_2"/>
    <property type="match status" value="1"/>
</dbReference>
<evidence type="ECO:0000256" key="5">
    <source>
        <dbReference type="ARBA" id="ARBA00023040"/>
    </source>
</evidence>
<protein>
    <recommendedName>
        <fullName evidence="10">G-protein coupled receptors family 1 profile domain-containing protein</fullName>
    </recommendedName>
</protein>
<feature type="transmembrane region" description="Helical" evidence="9">
    <location>
        <begin position="130"/>
        <end position="154"/>
    </location>
</feature>
<dbReference type="EMBL" id="CAJNOJ010000099">
    <property type="protein sequence ID" value="CAF1106147.1"/>
    <property type="molecule type" value="Genomic_DNA"/>
</dbReference>
<evidence type="ECO:0000256" key="7">
    <source>
        <dbReference type="ARBA" id="ARBA00023170"/>
    </source>
</evidence>
<dbReference type="Proteomes" id="UP000663828">
    <property type="component" value="Unassembled WGS sequence"/>
</dbReference>
<comment type="subcellular location">
    <subcellularLocation>
        <location evidence="1">Cell membrane</location>
        <topology evidence="1">Multi-pass membrane protein</topology>
    </subcellularLocation>
</comment>
<reference evidence="12" key="1">
    <citation type="submission" date="2021-02" db="EMBL/GenBank/DDBJ databases">
        <authorList>
            <person name="Nowell W R."/>
        </authorList>
    </citation>
    <scope>NUCLEOTIDE SEQUENCE</scope>
</reference>
<sequence>MEPTTEDIRPIHRIKFIIIVCLQVLAGILSFFVFIFFLTNPNHLRKIQNQALLVLLLINFVQLSVNMPMVTHFLHSGYISPATGAYCKFWMYVESTLDASNAFTVAIMSIQRHTLIFHPSVFRLRTKRCIYYYFPLLLGIVYPMIFYLVTVIFYPCDDKQWDFRLNMCGDTICYLSNDLILATFDWIVNTGLPIVVIILANVTLIIRVIQQKLRRRQTVSWAKQRRMTLQLLSIACLYLLAWLPSITTGIMQQIDASDYVYEIQEDYISDLTYFICLLLPSMCLGLLPDFTKWMWKVFRRSLKLLNTHGTGIG</sequence>
<evidence type="ECO:0000256" key="3">
    <source>
        <dbReference type="ARBA" id="ARBA00022692"/>
    </source>
</evidence>
<evidence type="ECO:0000313" key="12">
    <source>
        <dbReference type="EMBL" id="CAF1106147.1"/>
    </source>
</evidence>
<dbReference type="GO" id="GO:0004930">
    <property type="term" value="F:G protein-coupled receptor activity"/>
    <property type="evidence" value="ECO:0007669"/>
    <property type="project" value="UniProtKB-KW"/>
</dbReference>
<feature type="transmembrane region" description="Helical" evidence="9">
    <location>
        <begin position="271"/>
        <end position="290"/>
    </location>
</feature>
<feature type="transmembrane region" description="Helical" evidence="9">
    <location>
        <begin position="186"/>
        <end position="209"/>
    </location>
</feature>
<comment type="caution">
    <text evidence="12">The sequence shown here is derived from an EMBL/GenBank/DDBJ whole genome shotgun (WGS) entry which is preliminary data.</text>
</comment>
<dbReference type="AlphaFoldDB" id="A0A814PHB2"/>
<feature type="transmembrane region" description="Helical" evidence="9">
    <location>
        <begin position="16"/>
        <end position="39"/>
    </location>
</feature>
<evidence type="ECO:0000256" key="4">
    <source>
        <dbReference type="ARBA" id="ARBA00022989"/>
    </source>
</evidence>
<keyword evidence="13" id="KW-1185">Reference proteome</keyword>
<dbReference type="EMBL" id="CAJNOR010000127">
    <property type="protein sequence ID" value="CAF0808762.1"/>
    <property type="molecule type" value="Genomic_DNA"/>
</dbReference>
<dbReference type="Pfam" id="PF00001">
    <property type="entry name" value="7tm_1"/>
    <property type="match status" value="1"/>
</dbReference>
<keyword evidence="3 9" id="KW-0812">Transmembrane</keyword>
<evidence type="ECO:0000256" key="6">
    <source>
        <dbReference type="ARBA" id="ARBA00023136"/>
    </source>
</evidence>
<feature type="domain" description="G-protein coupled receptors family 1 profile" evidence="10">
    <location>
        <begin position="29"/>
        <end position="283"/>
    </location>
</feature>
<keyword evidence="5" id="KW-0297">G-protein coupled receptor</keyword>
<evidence type="ECO:0000313" key="11">
    <source>
        <dbReference type="EMBL" id="CAF0808762.1"/>
    </source>
</evidence>
<evidence type="ECO:0000256" key="1">
    <source>
        <dbReference type="ARBA" id="ARBA00004651"/>
    </source>
</evidence>